<dbReference type="AlphaFoldDB" id="A0A368R3C3"/>
<reference evidence="1" key="1">
    <citation type="journal article" date="2012" name="Nat. Biotechnol.">
        <title>Reference genome sequence of the model plant Setaria.</title>
        <authorList>
            <person name="Bennetzen J.L."/>
            <person name="Schmutz J."/>
            <person name="Wang H."/>
            <person name="Percifield R."/>
            <person name="Hawkins J."/>
            <person name="Pontaroli A.C."/>
            <person name="Estep M."/>
            <person name="Feng L."/>
            <person name="Vaughn J.N."/>
            <person name="Grimwood J."/>
            <person name="Jenkins J."/>
            <person name="Barry K."/>
            <person name="Lindquist E."/>
            <person name="Hellsten U."/>
            <person name="Deshpande S."/>
            <person name="Wang X."/>
            <person name="Wu X."/>
            <person name="Mitros T."/>
            <person name="Triplett J."/>
            <person name="Yang X."/>
            <person name="Ye C.Y."/>
            <person name="Mauro-Herrera M."/>
            <person name="Wang L."/>
            <person name="Li P."/>
            <person name="Sharma M."/>
            <person name="Sharma R."/>
            <person name="Ronald P.C."/>
            <person name="Panaud O."/>
            <person name="Kellogg E.A."/>
            <person name="Brutnell T.P."/>
            <person name="Doust A.N."/>
            <person name="Tuskan G.A."/>
            <person name="Rokhsar D."/>
            <person name="Devos K.M."/>
        </authorList>
    </citation>
    <scope>NUCLEOTIDE SEQUENCE [LARGE SCALE GENOMIC DNA]</scope>
    <source>
        <strain evidence="1">Yugu1</strain>
    </source>
</reference>
<evidence type="ECO:0000313" key="1">
    <source>
        <dbReference type="EMBL" id="RCV24687.1"/>
    </source>
</evidence>
<sequence>MGISDNSWIAIQIRGLFTNNRGYSNDVINLMQRMEQTGCKLDSDTYNLILNLYVDWKYEKGGLIPEPRTKILVKAIHMKKDGAVTEDQSANMTGKNLKLDPRSRLFHVHK</sequence>
<name>A0A368R3C3_SETIT</name>
<proteinExistence type="predicted"/>
<reference evidence="1" key="2">
    <citation type="submission" date="2015-07" db="EMBL/GenBank/DDBJ databases">
        <authorList>
            <person name="Noorani M."/>
        </authorList>
    </citation>
    <scope>NUCLEOTIDE SEQUENCE</scope>
    <source>
        <strain evidence="1">Yugu1</strain>
    </source>
</reference>
<accession>A0A368R3C3</accession>
<evidence type="ECO:0008006" key="2">
    <source>
        <dbReference type="Google" id="ProtNLM"/>
    </source>
</evidence>
<protein>
    <recommendedName>
        <fullName evidence="2">Pentatricopeptide repeat-containing protein</fullName>
    </recommendedName>
</protein>
<dbReference type="EMBL" id="CM003532">
    <property type="protein sequence ID" value="RCV24687.1"/>
    <property type="molecule type" value="Genomic_DNA"/>
</dbReference>
<organism evidence="1">
    <name type="scientific">Setaria italica</name>
    <name type="common">Foxtail millet</name>
    <name type="synonym">Panicum italicum</name>
    <dbReference type="NCBI Taxonomy" id="4555"/>
    <lineage>
        <taxon>Eukaryota</taxon>
        <taxon>Viridiplantae</taxon>
        <taxon>Streptophyta</taxon>
        <taxon>Embryophyta</taxon>
        <taxon>Tracheophyta</taxon>
        <taxon>Spermatophyta</taxon>
        <taxon>Magnoliopsida</taxon>
        <taxon>Liliopsida</taxon>
        <taxon>Poales</taxon>
        <taxon>Poaceae</taxon>
        <taxon>PACMAD clade</taxon>
        <taxon>Panicoideae</taxon>
        <taxon>Panicodae</taxon>
        <taxon>Paniceae</taxon>
        <taxon>Cenchrinae</taxon>
        <taxon>Setaria</taxon>
    </lineage>
</organism>
<gene>
    <name evidence="1" type="ORF">SETIT_5G105700v2</name>
</gene>